<reference evidence="3" key="4">
    <citation type="submission" date="2025-09" db="UniProtKB">
        <authorList>
            <consortium name="Ensembl"/>
        </authorList>
    </citation>
    <scope>IDENTIFICATION</scope>
    <source>
        <strain evidence="3">HNI</strain>
    </source>
</reference>
<dbReference type="SUPFAM" id="SSF54117">
    <property type="entry name" value="Interleukin 8-like chemokines"/>
    <property type="match status" value="1"/>
</dbReference>
<sequence>RKKQLPWWARVCQARAAELIAGGDTRGVKFPHGKHWNCCTTAVRRDLSAEVTGNTYEVQHAKHKCVNAIKFQSGDKTICAHPDEQWVKNLMARMTNKP</sequence>
<dbReference type="InterPro" id="IPR001811">
    <property type="entry name" value="Chemokine_IL8-like_dom"/>
</dbReference>
<reference evidence="3 4" key="2">
    <citation type="submission" date="2017-04" db="EMBL/GenBank/DDBJ databases">
        <title>CpG methylation of centromeres and impact of large insertions on vertebrate speciation.</title>
        <authorList>
            <person name="Ichikawa K."/>
            <person name="Yoshimura J."/>
            <person name="Morishita S."/>
        </authorList>
    </citation>
    <scope>NUCLEOTIDE SEQUENCE</scope>
    <source>
        <strain evidence="3 4">HNI</strain>
    </source>
</reference>
<organism evidence="3 4">
    <name type="scientific">Oryzias latipes</name>
    <name type="common">Japanese rice fish</name>
    <name type="synonym">Japanese killifish</name>
    <dbReference type="NCBI Taxonomy" id="8090"/>
    <lineage>
        <taxon>Eukaryota</taxon>
        <taxon>Metazoa</taxon>
        <taxon>Chordata</taxon>
        <taxon>Craniata</taxon>
        <taxon>Vertebrata</taxon>
        <taxon>Euteleostomi</taxon>
        <taxon>Actinopterygii</taxon>
        <taxon>Neopterygii</taxon>
        <taxon>Teleostei</taxon>
        <taxon>Neoteleostei</taxon>
        <taxon>Acanthomorphata</taxon>
        <taxon>Ovalentaria</taxon>
        <taxon>Atherinomorphae</taxon>
        <taxon>Beloniformes</taxon>
        <taxon>Adrianichthyidae</taxon>
        <taxon>Oryziinae</taxon>
        <taxon>Oryzias</taxon>
    </lineage>
</organism>
<dbReference type="GO" id="GO:0006955">
    <property type="term" value="P:immune response"/>
    <property type="evidence" value="ECO:0007669"/>
    <property type="project" value="InterPro"/>
</dbReference>
<dbReference type="GO" id="GO:0008009">
    <property type="term" value="F:chemokine activity"/>
    <property type="evidence" value="ECO:0007669"/>
    <property type="project" value="InterPro"/>
</dbReference>
<evidence type="ECO:0000256" key="1">
    <source>
        <dbReference type="ARBA" id="ARBA00022514"/>
    </source>
</evidence>
<evidence type="ECO:0000259" key="2">
    <source>
        <dbReference type="Pfam" id="PF00048"/>
    </source>
</evidence>
<accession>A0A3P9KVP6</accession>
<reference evidence="3" key="3">
    <citation type="submission" date="2025-08" db="UniProtKB">
        <authorList>
            <consortium name="Ensembl"/>
        </authorList>
    </citation>
    <scope>IDENTIFICATION</scope>
    <source>
        <strain evidence="3">HNI</strain>
    </source>
</reference>
<dbReference type="InterPro" id="IPR036048">
    <property type="entry name" value="Interleukin_8-like_sf"/>
</dbReference>
<dbReference type="Pfam" id="PF00048">
    <property type="entry name" value="IL8"/>
    <property type="match status" value="1"/>
</dbReference>
<dbReference type="Proteomes" id="UP000265180">
    <property type="component" value="Chromosome 20"/>
</dbReference>
<dbReference type="AlphaFoldDB" id="A0A3P9KVP6"/>
<protein>
    <recommendedName>
        <fullName evidence="2">Chemokine interleukin-8-like domain-containing protein</fullName>
    </recommendedName>
</protein>
<proteinExistence type="predicted"/>
<feature type="domain" description="Chemokine interleukin-8-like" evidence="2">
    <location>
        <begin position="37"/>
        <end position="93"/>
    </location>
</feature>
<dbReference type="Gene3D" id="2.40.50.40">
    <property type="match status" value="1"/>
</dbReference>
<dbReference type="Ensembl" id="ENSORLT00020019661.1">
    <property type="protein sequence ID" value="ENSORLP00020012466.1"/>
    <property type="gene ID" value="ENSORLG00020013395.1"/>
</dbReference>
<evidence type="ECO:0000313" key="3">
    <source>
        <dbReference type="Ensembl" id="ENSORLP00020012466.1"/>
    </source>
</evidence>
<name>A0A3P9KVP6_ORYLA</name>
<evidence type="ECO:0000313" key="4">
    <source>
        <dbReference type="Proteomes" id="UP000265180"/>
    </source>
</evidence>
<keyword evidence="1" id="KW-0202">Cytokine</keyword>
<dbReference type="GO" id="GO:0005615">
    <property type="term" value="C:extracellular space"/>
    <property type="evidence" value="ECO:0007669"/>
    <property type="project" value="UniProtKB-KW"/>
</dbReference>
<reference key="1">
    <citation type="journal article" date="2007" name="Nature">
        <title>The medaka draft genome and insights into vertebrate genome evolution.</title>
        <authorList>
            <person name="Kasahara M."/>
            <person name="Naruse K."/>
            <person name="Sasaki S."/>
            <person name="Nakatani Y."/>
            <person name="Qu W."/>
            <person name="Ahsan B."/>
            <person name="Yamada T."/>
            <person name="Nagayasu Y."/>
            <person name="Doi K."/>
            <person name="Kasai Y."/>
            <person name="Jindo T."/>
            <person name="Kobayashi D."/>
            <person name="Shimada A."/>
            <person name="Toyoda A."/>
            <person name="Kuroki Y."/>
            <person name="Fujiyama A."/>
            <person name="Sasaki T."/>
            <person name="Shimizu A."/>
            <person name="Asakawa S."/>
            <person name="Shimizu N."/>
            <person name="Hashimoto S."/>
            <person name="Yang J."/>
            <person name="Lee Y."/>
            <person name="Matsushima K."/>
            <person name="Sugano S."/>
            <person name="Sakaizumi M."/>
            <person name="Narita T."/>
            <person name="Ohishi K."/>
            <person name="Haga S."/>
            <person name="Ohta F."/>
            <person name="Nomoto H."/>
            <person name="Nogata K."/>
            <person name="Morishita T."/>
            <person name="Endo T."/>
            <person name="Shin-I T."/>
            <person name="Takeda H."/>
            <person name="Morishita S."/>
            <person name="Kohara Y."/>
        </authorList>
    </citation>
    <scope>NUCLEOTIDE SEQUENCE [LARGE SCALE GENOMIC DNA]</scope>
    <source>
        <strain>Hd-rR</strain>
    </source>
</reference>